<keyword evidence="3" id="KW-1185">Reference proteome</keyword>
<dbReference type="InParanoid" id="A0A0A0HSA6"/>
<evidence type="ECO:0000313" key="3">
    <source>
        <dbReference type="Proteomes" id="UP000001628"/>
    </source>
</evidence>
<protein>
    <submittedName>
        <fullName evidence="2">Uncharacterized protein</fullName>
    </submittedName>
</protein>
<name>A0A0A0HSA6_PARBD</name>
<gene>
    <name evidence="2" type="ORF">PADG_11629</name>
</gene>
<accession>A0A0A0HSA6</accession>
<sequence length="83" mass="9769">MEIKTTREHSNERQRCPDERMVPGDLIASATQAHRTRLTTSVPTPRKSMRFSRDLSVTFTGMLTFQVTKYDEWYLDKSFILEK</sequence>
<dbReference type="HOGENOM" id="CLU_2543201_0_0_1"/>
<organism evidence="2 3">
    <name type="scientific">Paracoccidioides brasiliensis (strain Pb18)</name>
    <dbReference type="NCBI Taxonomy" id="502780"/>
    <lineage>
        <taxon>Eukaryota</taxon>
        <taxon>Fungi</taxon>
        <taxon>Dikarya</taxon>
        <taxon>Ascomycota</taxon>
        <taxon>Pezizomycotina</taxon>
        <taxon>Eurotiomycetes</taxon>
        <taxon>Eurotiomycetidae</taxon>
        <taxon>Onygenales</taxon>
        <taxon>Ajellomycetaceae</taxon>
        <taxon>Paracoccidioides</taxon>
    </lineage>
</organism>
<dbReference type="AlphaFoldDB" id="A0A0A0HSA6"/>
<evidence type="ECO:0000256" key="1">
    <source>
        <dbReference type="SAM" id="MobiDB-lite"/>
    </source>
</evidence>
<dbReference type="Proteomes" id="UP000001628">
    <property type="component" value="Unassembled WGS sequence"/>
</dbReference>
<dbReference type="GeneID" id="22587526"/>
<dbReference type="EMBL" id="KN275960">
    <property type="protein sequence ID" value="KGM92099.1"/>
    <property type="molecule type" value="Genomic_DNA"/>
</dbReference>
<feature type="region of interest" description="Disordered" evidence="1">
    <location>
        <begin position="1"/>
        <end position="23"/>
    </location>
</feature>
<dbReference type="RefSeq" id="XP_010759865.1">
    <property type="nucleotide sequence ID" value="XM_010761563.1"/>
</dbReference>
<feature type="compositionally biased region" description="Basic and acidic residues" evidence="1">
    <location>
        <begin position="1"/>
        <end position="22"/>
    </location>
</feature>
<dbReference type="KEGG" id="pbn:PADG_11629"/>
<evidence type="ECO:0000313" key="2">
    <source>
        <dbReference type="EMBL" id="KGM92099.1"/>
    </source>
</evidence>
<dbReference type="VEuPathDB" id="FungiDB:PADG_11629"/>
<proteinExistence type="predicted"/>
<reference evidence="2 3" key="1">
    <citation type="journal article" date="2011" name="PLoS Genet.">
        <title>Comparative genomic analysis of human fungal pathogens causing paracoccidioidomycosis.</title>
        <authorList>
            <person name="Desjardins C.A."/>
            <person name="Champion M.D."/>
            <person name="Holder J.W."/>
            <person name="Muszewska A."/>
            <person name="Goldberg J."/>
            <person name="Bailao A.M."/>
            <person name="Brigido M.M."/>
            <person name="Ferreira M.E."/>
            <person name="Garcia A.M."/>
            <person name="Grynberg M."/>
            <person name="Gujja S."/>
            <person name="Heiman D.I."/>
            <person name="Henn M.R."/>
            <person name="Kodira C.D."/>
            <person name="Leon-Narvaez H."/>
            <person name="Longo L.V."/>
            <person name="Ma L.J."/>
            <person name="Malavazi I."/>
            <person name="Matsuo A.L."/>
            <person name="Morais F.V."/>
            <person name="Pereira M."/>
            <person name="Rodriguez-Brito S."/>
            <person name="Sakthikumar S."/>
            <person name="Salem-Izacc S.M."/>
            <person name="Sykes S.M."/>
            <person name="Teixeira M.M."/>
            <person name="Vallejo M.C."/>
            <person name="Walter M.E."/>
            <person name="Yandava C."/>
            <person name="Young S."/>
            <person name="Zeng Q."/>
            <person name="Zucker J."/>
            <person name="Felipe M.S."/>
            <person name="Goldman G.H."/>
            <person name="Haas B.J."/>
            <person name="McEwen J.G."/>
            <person name="Nino-Vega G."/>
            <person name="Puccia R."/>
            <person name="San-Blas G."/>
            <person name="Soares C.M."/>
            <person name="Birren B.W."/>
            <person name="Cuomo C.A."/>
        </authorList>
    </citation>
    <scope>NUCLEOTIDE SEQUENCE [LARGE SCALE GENOMIC DNA]</scope>
    <source>
        <strain evidence="2 3">Pb18</strain>
    </source>
</reference>